<dbReference type="EMBL" id="CAAALY010249782">
    <property type="protein sequence ID" value="VEL35414.1"/>
    <property type="molecule type" value="Genomic_DNA"/>
</dbReference>
<evidence type="ECO:0000313" key="4">
    <source>
        <dbReference type="Proteomes" id="UP000784294"/>
    </source>
</evidence>
<dbReference type="AlphaFoldDB" id="A0A3S5FG19"/>
<protein>
    <submittedName>
        <fullName evidence="3">Uncharacterized protein</fullName>
    </submittedName>
</protein>
<comment type="caution">
    <text evidence="3">The sequence shown here is derived from an EMBL/GenBank/DDBJ whole genome shotgun (WGS) entry which is preliminary data.</text>
</comment>
<name>A0A3S5FG19_9PLAT</name>
<evidence type="ECO:0000256" key="1">
    <source>
        <dbReference type="SAM" id="Coils"/>
    </source>
</evidence>
<dbReference type="InterPro" id="IPR027417">
    <property type="entry name" value="P-loop_NTPase"/>
</dbReference>
<proteinExistence type="predicted"/>
<reference evidence="3" key="1">
    <citation type="submission" date="2018-11" db="EMBL/GenBank/DDBJ databases">
        <authorList>
            <consortium name="Pathogen Informatics"/>
        </authorList>
    </citation>
    <scope>NUCLEOTIDE SEQUENCE</scope>
</reference>
<feature type="region of interest" description="Disordered" evidence="2">
    <location>
        <begin position="80"/>
        <end position="100"/>
    </location>
</feature>
<dbReference type="InterPro" id="IPR051995">
    <property type="entry name" value="Ciliary_GTPase"/>
</dbReference>
<dbReference type="OrthoDB" id="14717at2759"/>
<evidence type="ECO:0000256" key="2">
    <source>
        <dbReference type="SAM" id="MobiDB-lite"/>
    </source>
</evidence>
<keyword evidence="4" id="KW-1185">Reference proteome</keyword>
<feature type="compositionally biased region" description="Basic and acidic residues" evidence="2">
    <location>
        <begin position="91"/>
        <end position="100"/>
    </location>
</feature>
<accession>A0A3S5FG19</accession>
<dbReference type="Gene3D" id="3.40.50.300">
    <property type="entry name" value="P-loop containing nucleotide triphosphate hydrolases"/>
    <property type="match status" value="1"/>
</dbReference>
<feature type="coiled-coil region" evidence="1">
    <location>
        <begin position="45"/>
        <end position="75"/>
    </location>
</feature>
<sequence>MERCSALLKSGTRLDKSIRLGLRWMLAYISFELPNLQRRIEEDVAEQMQIEARERESRRERVRRLREERERLTSHVLVDPDSTVIGTGDGEEIKNEEPKAKEKEIKIGEKDTVIVEGSTDGFNNTSTNIDDPKNNHAPTPNVYLSSISEGGSIEVYLNIYLIF</sequence>
<dbReference type="PANTHER" id="PTHR46090">
    <property type="entry name" value="ADP-RIBOSYLATION FACTOR-LIKE PROTEIN 13B"/>
    <property type="match status" value="1"/>
</dbReference>
<gene>
    <name evidence="3" type="ORF">PXEA_LOCUS28854</name>
</gene>
<keyword evidence="1" id="KW-0175">Coiled coil</keyword>
<evidence type="ECO:0000313" key="3">
    <source>
        <dbReference type="EMBL" id="VEL35414.1"/>
    </source>
</evidence>
<dbReference type="Proteomes" id="UP000784294">
    <property type="component" value="Unassembled WGS sequence"/>
</dbReference>
<organism evidence="3 4">
    <name type="scientific">Protopolystoma xenopodis</name>
    <dbReference type="NCBI Taxonomy" id="117903"/>
    <lineage>
        <taxon>Eukaryota</taxon>
        <taxon>Metazoa</taxon>
        <taxon>Spiralia</taxon>
        <taxon>Lophotrochozoa</taxon>
        <taxon>Platyhelminthes</taxon>
        <taxon>Monogenea</taxon>
        <taxon>Polyopisthocotylea</taxon>
        <taxon>Polystomatidea</taxon>
        <taxon>Polystomatidae</taxon>
        <taxon>Protopolystoma</taxon>
    </lineage>
</organism>
<dbReference type="PANTHER" id="PTHR46090:SF2">
    <property type="entry name" value="ADP-RIBOSYLATION FACTOR-LIKE PROTEIN 13B"/>
    <property type="match status" value="1"/>
</dbReference>